<dbReference type="RefSeq" id="XP_012201220.1">
    <property type="nucleotide sequence ID" value="XM_012345830.1"/>
</dbReference>
<sequence>AAFIEDAQRRRWSTQHCVILRNTTTSTILPTACRVLLSCQVHDRIRVRYRTTSTKVPHSTGRACRLRRHSLLCSVEKNRTKSSRLAIESTMQDPAGVCQELQCTPKRQKPRLRQAPM</sequence>
<keyword evidence="2" id="KW-1185">Reference proteome</keyword>
<evidence type="ECO:0000313" key="2">
    <source>
        <dbReference type="Proteomes" id="UP000030745"/>
    </source>
</evidence>
<reference evidence="1 2" key="1">
    <citation type="journal article" date="2013" name="PLoS Genet.">
        <title>Distinctive expansion of potential virulence genes in the genome of the oomycete fish pathogen Saprolegnia parasitica.</title>
        <authorList>
            <person name="Jiang R.H."/>
            <person name="de Bruijn I."/>
            <person name="Haas B.J."/>
            <person name="Belmonte R."/>
            <person name="Lobach L."/>
            <person name="Christie J."/>
            <person name="van den Ackerveken G."/>
            <person name="Bottin A."/>
            <person name="Bulone V."/>
            <person name="Diaz-Moreno S.M."/>
            <person name="Dumas B."/>
            <person name="Fan L."/>
            <person name="Gaulin E."/>
            <person name="Govers F."/>
            <person name="Grenville-Briggs L.J."/>
            <person name="Horner N.R."/>
            <person name="Levin J.Z."/>
            <person name="Mammella M."/>
            <person name="Meijer H.J."/>
            <person name="Morris P."/>
            <person name="Nusbaum C."/>
            <person name="Oome S."/>
            <person name="Phillips A.J."/>
            <person name="van Rooyen D."/>
            <person name="Rzeszutek E."/>
            <person name="Saraiva M."/>
            <person name="Secombes C.J."/>
            <person name="Seidl M.F."/>
            <person name="Snel B."/>
            <person name="Stassen J.H."/>
            <person name="Sykes S."/>
            <person name="Tripathy S."/>
            <person name="van den Berg H."/>
            <person name="Vega-Arreguin J.C."/>
            <person name="Wawra S."/>
            <person name="Young S.K."/>
            <person name="Zeng Q."/>
            <person name="Dieguez-Uribeondo J."/>
            <person name="Russ C."/>
            <person name="Tyler B.M."/>
            <person name="van West P."/>
        </authorList>
    </citation>
    <scope>NUCLEOTIDE SEQUENCE [LARGE SCALE GENOMIC DNA]</scope>
    <source>
        <strain evidence="1 2">CBS 223.65</strain>
    </source>
</reference>
<organism evidence="1 2">
    <name type="scientific">Saprolegnia parasitica (strain CBS 223.65)</name>
    <dbReference type="NCBI Taxonomy" id="695850"/>
    <lineage>
        <taxon>Eukaryota</taxon>
        <taxon>Sar</taxon>
        <taxon>Stramenopiles</taxon>
        <taxon>Oomycota</taxon>
        <taxon>Saprolegniomycetes</taxon>
        <taxon>Saprolegniales</taxon>
        <taxon>Saprolegniaceae</taxon>
        <taxon>Saprolegnia</taxon>
    </lineage>
</organism>
<evidence type="ECO:0000313" key="1">
    <source>
        <dbReference type="EMBL" id="KDO28073.1"/>
    </source>
</evidence>
<dbReference type="AlphaFoldDB" id="A0A067CC46"/>
<feature type="non-terminal residue" evidence="1">
    <location>
        <position position="1"/>
    </location>
</feature>
<dbReference type="EMBL" id="KK583213">
    <property type="protein sequence ID" value="KDO28073.1"/>
    <property type="molecule type" value="Genomic_DNA"/>
</dbReference>
<proteinExistence type="predicted"/>
<dbReference type="GeneID" id="24141428"/>
<protein>
    <submittedName>
        <fullName evidence="1">Uncharacterized protein</fullName>
    </submittedName>
</protein>
<dbReference type="VEuPathDB" id="FungiDB:SPRG_20233"/>
<name>A0A067CC46_SAPPC</name>
<accession>A0A067CC46</accession>
<dbReference type="Proteomes" id="UP000030745">
    <property type="component" value="Unassembled WGS sequence"/>
</dbReference>
<dbReference type="KEGG" id="spar:SPRG_20233"/>
<gene>
    <name evidence="1" type="ORF">SPRG_20233</name>
</gene>